<name>A0AAV4CY37_9GAST</name>
<proteinExistence type="predicted"/>
<feature type="compositionally biased region" description="Acidic residues" evidence="1">
    <location>
        <begin position="40"/>
        <end position="68"/>
    </location>
</feature>
<dbReference type="Proteomes" id="UP000735302">
    <property type="component" value="Unassembled WGS sequence"/>
</dbReference>
<accession>A0AAV4CY37</accession>
<gene>
    <name evidence="2" type="ORF">PoB_006333700</name>
</gene>
<dbReference type="EMBL" id="BLXT01007141">
    <property type="protein sequence ID" value="GFO36832.1"/>
    <property type="molecule type" value="Genomic_DNA"/>
</dbReference>
<reference evidence="2 3" key="1">
    <citation type="journal article" date="2021" name="Elife">
        <title>Chloroplast acquisition without the gene transfer in kleptoplastic sea slugs, Plakobranchus ocellatus.</title>
        <authorList>
            <person name="Maeda T."/>
            <person name="Takahashi S."/>
            <person name="Yoshida T."/>
            <person name="Shimamura S."/>
            <person name="Takaki Y."/>
            <person name="Nagai Y."/>
            <person name="Toyoda A."/>
            <person name="Suzuki Y."/>
            <person name="Arimoto A."/>
            <person name="Ishii H."/>
            <person name="Satoh N."/>
            <person name="Nishiyama T."/>
            <person name="Hasebe M."/>
            <person name="Maruyama T."/>
            <person name="Minagawa J."/>
            <person name="Obokata J."/>
            <person name="Shigenobu S."/>
        </authorList>
    </citation>
    <scope>NUCLEOTIDE SEQUENCE [LARGE SCALE GENOMIC DNA]</scope>
</reference>
<organism evidence="2 3">
    <name type="scientific">Plakobranchus ocellatus</name>
    <dbReference type="NCBI Taxonomy" id="259542"/>
    <lineage>
        <taxon>Eukaryota</taxon>
        <taxon>Metazoa</taxon>
        <taxon>Spiralia</taxon>
        <taxon>Lophotrochozoa</taxon>
        <taxon>Mollusca</taxon>
        <taxon>Gastropoda</taxon>
        <taxon>Heterobranchia</taxon>
        <taxon>Euthyneura</taxon>
        <taxon>Panpulmonata</taxon>
        <taxon>Sacoglossa</taxon>
        <taxon>Placobranchoidea</taxon>
        <taxon>Plakobranchidae</taxon>
        <taxon>Plakobranchus</taxon>
    </lineage>
</organism>
<dbReference type="AlphaFoldDB" id="A0AAV4CY37"/>
<keyword evidence="3" id="KW-1185">Reference proteome</keyword>
<evidence type="ECO:0000256" key="1">
    <source>
        <dbReference type="SAM" id="MobiDB-lite"/>
    </source>
</evidence>
<sequence>MWFIRRIIRISWTGKVLQITTDRIDVPDFSRNYNAAAAAADDDDDNYYDDDDNDDHDGDHEDNDDVDEKNDKYQ</sequence>
<comment type="caution">
    <text evidence="2">The sequence shown here is derived from an EMBL/GenBank/DDBJ whole genome shotgun (WGS) entry which is preliminary data.</text>
</comment>
<evidence type="ECO:0000313" key="2">
    <source>
        <dbReference type="EMBL" id="GFO36832.1"/>
    </source>
</evidence>
<feature type="region of interest" description="Disordered" evidence="1">
    <location>
        <begin position="40"/>
        <end position="74"/>
    </location>
</feature>
<evidence type="ECO:0000313" key="3">
    <source>
        <dbReference type="Proteomes" id="UP000735302"/>
    </source>
</evidence>
<protein>
    <submittedName>
        <fullName evidence="2">Uncharacterized protein</fullName>
    </submittedName>
</protein>